<dbReference type="EMBL" id="JALJXV010000004">
    <property type="protein sequence ID" value="MCP1674869.1"/>
    <property type="molecule type" value="Genomic_DNA"/>
</dbReference>
<reference evidence="1" key="1">
    <citation type="submission" date="2022-03" db="EMBL/GenBank/DDBJ databases">
        <title>Genomic Encyclopedia of Type Strains, Phase III (KMG-III): the genomes of soil and plant-associated and newly described type strains.</title>
        <authorList>
            <person name="Whitman W."/>
        </authorList>
    </citation>
    <scope>NUCLEOTIDE SEQUENCE</scope>
    <source>
        <strain evidence="1">ANL 6-2</strain>
    </source>
</reference>
<accession>A0AAE3KBK7</accession>
<dbReference type="RefSeq" id="WP_253477395.1">
    <property type="nucleotide sequence ID" value="NZ_JALJXV010000004.1"/>
</dbReference>
<sequence length="68" mass="6772">MECLGFALRKGLLVTMCNDGGAAEAWNSCAGGIAVDLSLPVAEAASTVMGVGMPDAIPTSRDPVSMSG</sequence>
<proteinExistence type="predicted"/>
<keyword evidence="2" id="KW-1185">Reference proteome</keyword>
<gene>
    <name evidence="1" type="ORF">J2T57_002007</name>
</gene>
<protein>
    <submittedName>
        <fullName evidence="1">Uncharacterized protein</fullName>
    </submittedName>
</protein>
<organism evidence="1 2">
    <name type="scientific">Natronocella acetinitrilica</name>
    <dbReference type="NCBI Taxonomy" id="414046"/>
    <lineage>
        <taxon>Bacteria</taxon>
        <taxon>Pseudomonadati</taxon>
        <taxon>Pseudomonadota</taxon>
        <taxon>Gammaproteobacteria</taxon>
        <taxon>Chromatiales</taxon>
        <taxon>Ectothiorhodospiraceae</taxon>
        <taxon>Natronocella</taxon>
    </lineage>
</organism>
<evidence type="ECO:0000313" key="1">
    <source>
        <dbReference type="EMBL" id="MCP1674869.1"/>
    </source>
</evidence>
<dbReference type="AlphaFoldDB" id="A0AAE3KBK7"/>
<dbReference type="Proteomes" id="UP001205843">
    <property type="component" value="Unassembled WGS sequence"/>
</dbReference>
<evidence type="ECO:0000313" key="2">
    <source>
        <dbReference type="Proteomes" id="UP001205843"/>
    </source>
</evidence>
<name>A0AAE3KBK7_9GAMM</name>
<comment type="caution">
    <text evidence="1">The sequence shown here is derived from an EMBL/GenBank/DDBJ whole genome shotgun (WGS) entry which is preliminary data.</text>
</comment>